<comment type="caution">
    <text evidence="9">Lacks conserved residue(s) required for the propagation of feature annotation.</text>
</comment>
<evidence type="ECO:0000256" key="9">
    <source>
        <dbReference type="PROSITE-ProRule" id="PRU00152"/>
    </source>
</evidence>
<dbReference type="PROSITE" id="PS50234">
    <property type="entry name" value="VWFA"/>
    <property type="match status" value="1"/>
</dbReference>
<dbReference type="Pfam" id="PF01477">
    <property type="entry name" value="PLAT"/>
    <property type="match status" value="1"/>
</dbReference>
<proteinExistence type="inferred from homology"/>
<keyword evidence="6 10" id="KW-0472">Membrane</keyword>
<dbReference type="Pfam" id="PF00092">
    <property type="entry name" value="VWA"/>
    <property type="match status" value="1"/>
</dbReference>
<dbReference type="Proteomes" id="UP000507470">
    <property type="component" value="Unassembled WGS sequence"/>
</dbReference>
<keyword evidence="5 10" id="KW-1133">Transmembrane helix</keyword>
<dbReference type="Gene3D" id="2.60.60.20">
    <property type="entry name" value="PLAT/LH2 domain"/>
    <property type="match status" value="1"/>
</dbReference>
<evidence type="ECO:0000256" key="7">
    <source>
        <dbReference type="ARBA" id="ARBA00023180"/>
    </source>
</evidence>
<dbReference type="EMBL" id="CACVKT020005279">
    <property type="protein sequence ID" value="CAC5394339.1"/>
    <property type="molecule type" value="Genomic_DNA"/>
</dbReference>
<name>A0A6J8CGD8_MYTCO</name>
<dbReference type="SMART" id="SM00308">
    <property type="entry name" value="LH2"/>
    <property type="match status" value="1"/>
</dbReference>
<feature type="transmembrane region" description="Helical" evidence="10">
    <location>
        <begin position="806"/>
        <end position="826"/>
    </location>
</feature>
<dbReference type="InterPro" id="IPR003915">
    <property type="entry name" value="PKD_2"/>
</dbReference>
<evidence type="ECO:0008006" key="15">
    <source>
        <dbReference type="Google" id="ProtNLM"/>
    </source>
</evidence>
<dbReference type="Pfam" id="PF08016">
    <property type="entry name" value="PKD_channel"/>
    <property type="match status" value="1"/>
</dbReference>
<feature type="domain" description="VWFA" evidence="12">
    <location>
        <begin position="337"/>
        <end position="512"/>
    </location>
</feature>
<comment type="similarity">
    <text evidence="2">Belongs to the polycystin family.</text>
</comment>
<dbReference type="GO" id="GO:0005509">
    <property type="term" value="F:calcium ion binding"/>
    <property type="evidence" value="ECO:0007669"/>
    <property type="project" value="InterPro"/>
</dbReference>
<dbReference type="InterPro" id="IPR046791">
    <property type="entry name" value="Polycystin_dom"/>
</dbReference>
<evidence type="ECO:0000256" key="6">
    <source>
        <dbReference type="ARBA" id="ARBA00023136"/>
    </source>
</evidence>
<feature type="transmembrane region" description="Helical" evidence="10">
    <location>
        <begin position="598"/>
        <end position="617"/>
    </location>
</feature>
<gene>
    <name evidence="13" type="ORF">MCOR_29094</name>
</gene>
<comment type="subcellular location">
    <subcellularLocation>
        <location evidence="1">Membrane</location>
        <topology evidence="1">Multi-pass membrane protein</topology>
    </subcellularLocation>
</comment>
<dbReference type="SMART" id="SM00327">
    <property type="entry name" value="VWA"/>
    <property type="match status" value="1"/>
</dbReference>
<keyword evidence="4" id="KW-0732">Signal</keyword>
<dbReference type="PROSITE" id="PS50095">
    <property type="entry name" value="PLAT"/>
    <property type="match status" value="1"/>
</dbReference>
<evidence type="ECO:0000259" key="11">
    <source>
        <dbReference type="PROSITE" id="PS50095"/>
    </source>
</evidence>
<feature type="transmembrane region" description="Helical" evidence="10">
    <location>
        <begin position="1461"/>
        <end position="1480"/>
    </location>
</feature>
<evidence type="ECO:0000256" key="2">
    <source>
        <dbReference type="ARBA" id="ARBA00007200"/>
    </source>
</evidence>
<feature type="transmembrane region" description="Helical" evidence="10">
    <location>
        <begin position="895"/>
        <end position="922"/>
    </location>
</feature>
<dbReference type="Pfam" id="PF20519">
    <property type="entry name" value="Polycystin_dom"/>
    <property type="match status" value="1"/>
</dbReference>
<dbReference type="PRINTS" id="PR01433">
    <property type="entry name" value="POLYCYSTIN2"/>
</dbReference>
<evidence type="ECO:0000256" key="3">
    <source>
        <dbReference type="ARBA" id="ARBA00022692"/>
    </source>
</evidence>
<evidence type="ECO:0000313" key="13">
    <source>
        <dbReference type="EMBL" id="CAC5394339.1"/>
    </source>
</evidence>
<keyword evidence="3 10" id="KW-0812">Transmembrane</keyword>
<dbReference type="InterPro" id="IPR013122">
    <property type="entry name" value="PKD1_2_channel"/>
</dbReference>
<dbReference type="PANTHER" id="PTHR10877:SF150">
    <property type="entry name" value="REJ DOMAIN-CONTAINING PROTEIN"/>
    <property type="match status" value="1"/>
</dbReference>
<feature type="transmembrane region" description="Helical" evidence="10">
    <location>
        <begin position="942"/>
        <end position="962"/>
    </location>
</feature>
<dbReference type="InterPro" id="IPR051223">
    <property type="entry name" value="Polycystin"/>
</dbReference>
<dbReference type="PANTHER" id="PTHR10877">
    <property type="entry name" value="POLYCYSTIN FAMILY MEMBER"/>
    <property type="match status" value="1"/>
</dbReference>
<evidence type="ECO:0000256" key="10">
    <source>
        <dbReference type="SAM" id="Phobius"/>
    </source>
</evidence>
<feature type="transmembrane region" description="Helical" evidence="10">
    <location>
        <begin position="1432"/>
        <end position="1449"/>
    </location>
</feature>
<evidence type="ECO:0000259" key="12">
    <source>
        <dbReference type="PROSITE" id="PS50234"/>
    </source>
</evidence>
<accession>A0A6J8CGD8</accession>
<evidence type="ECO:0000256" key="4">
    <source>
        <dbReference type="ARBA" id="ARBA00022729"/>
    </source>
</evidence>
<feature type="transmembrane region" description="Helical" evidence="10">
    <location>
        <begin position="846"/>
        <end position="868"/>
    </location>
</feature>
<feature type="domain" description="PLAT" evidence="11">
    <location>
        <begin position="642"/>
        <end position="761"/>
    </location>
</feature>
<dbReference type="GO" id="GO:0050982">
    <property type="term" value="P:detection of mechanical stimulus"/>
    <property type="evidence" value="ECO:0007669"/>
    <property type="project" value="TreeGrafter"/>
</dbReference>
<dbReference type="InterPro" id="IPR036465">
    <property type="entry name" value="vWFA_dom_sf"/>
</dbReference>
<dbReference type="InterPro" id="IPR036392">
    <property type="entry name" value="PLAT/LH2_dom_sf"/>
</dbReference>
<protein>
    <recommendedName>
        <fullName evidence="15">VWFA domain-containing protein</fullName>
    </recommendedName>
</protein>
<dbReference type="GO" id="GO:0016020">
    <property type="term" value="C:membrane"/>
    <property type="evidence" value="ECO:0007669"/>
    <property type="project" value="UniProtKB-SubCell"/>
</dbReference>
<feature type="disulfide bond" evidence="8">
    <location>
        <begin position="1125"/>
        <end position="1138"/>
    </location>
</feature>
<keyword evidence="14" id="KW-1185">Reference proteome</keyword>
<dbReference type="InterPro" id="IPR002035">
    <property type="entry name" value="VWF_A"/>
</dbReference>
<dbReference type="GO" id="GO:0005262">
    <property type="term" value="F:calcium channel activity"/>
    <property type="evidence" value="ECO:0007669"/>
    <property type="project" value="TreeGrafter"/>
</dbReference>
<reference evidence="13 14" key="1">
    <citation type="submission" date="2020-06" db="EMBL/GenBank/DDBJ databases">
        <authorList>
            <person name="Li R."/>
            <person name="Bekaert M."/>
        </authorList>
    </citation>
    <scope>NUCLEOTIDE SEQUENCE [LARGE SCALE GENOMIC DNA]</scope>
    <source>
        <strain evidence="14">wild</strain>
    </source>
</reference>
<evidence type="ECO:0000256" key="1">
    <source>
        <dbReference type="ARBA" id="ARBA00004141"/>
    </source>
</evidence>
<evidence type="ECO:0000313" key="14">
    <source>
        <dbReference type="Proteomes" id="UP000507470"/>
    </source>
</evidence>
<dbReference type="SUPFAM" id="SSF53300">
    <property type="entry name" value="vWA-like"/>
    <property type="match status" value="1"/>
</dbReference>
<dbReference type="Gene3D" id="3.40.50.410">
    <property type="entry name" value="von Willebrand factor, type A domain"/>
    <property type="match status" value="1"/>
</dbReference>
<organism evidence="13 14">
    <name type="scientific">Mytilus coruscus</name>
    <name type="common">Sea mussel</name>
    <dbReference type="NCBI Taxonomy" id="42192"/>
    <lineage>
        <taxon>Eukaryota</taxon>
        <taxon>Metazoa</taxon>
        <taxon>Spiralia</taxon>
        <taxon>Lophotrochozoa</taxon>
        <taxon>Mollusca</taxon>
        <taxon>Bivalvia</taxon>
        <taxon>Autobranchia</taxon>
        <taxon>Pteriomorphia</taxon>
        <taxon>Mytilida</taxon>
        <taxon>Mytiloidea</taxon>
        <taxon>Mytilidae</taxon>
        <taxon>Mytilinae</taxon>
        <taxon>Mytilus</taxon>
    </lineage>
</organism>
<sequence>MEDVSEDNNINSNKALEYLQRTTVTLQTDYKNKDQQLACSVVEASHIMETLVDFFDTSVSSDSKLIDVNAEMTTVAELILRGISQTFCDDSNCDTTCPMTIFQVRPLVSDTESCLLKIMIILIERQNIDLIEISGDLTISGYRMLVRDIFSKASIFDVLRIPQTPANLAANSSYADKPVIFLMIVGDQSLYSFIPDPYGMNSGIFKTFLMDADGQPVEIFNSIDFLVDASNEIQDETNVRNPPINGTENLEASFDFGSENGMVSVLLNSLQECTTTVSSTNSTFDIVTIGLDTVIKDESPSNINISFYNQSLQFFASPPNPPMDMFVHCKACIQQSEVIFVLDASGSVTASSFEEMKYFVVSLVELMQIGPEQVRIGLMTFETTPSVIFQLNEYTDSATIITNILGASFTGGLTYAGAALNKIRTSMLPLARPGVQRLVILLADGGSSDRVLLYEESDMLKADGVEIVGVGIRNYDYQEFQTVTSDPDAAYFFPVSDFSALTNLSTNMIKKICGGLWTNLTSNQIRAGKLSMYALNSAENKWERSSDIKLKAMEDSTVVFESNFFGTFGVSIMAIPPETIDFDEVFTNFDDKIADNPYVIAMNCILLAGLAIGTVIMRKLDLEDKRLWQYKPLADNIDSAAFSYYISVHTGFWSSFRLSSTPYIILKGWYGETMCRPLVDKAGLFRNLIRWRCSNFLLKTDVNLGPLTEVKIWHDNAGVNKSLFLDKVLISTGKLGETYVFFCNDWLSDSKGDAKTYRKLYCAQSEFKDGNTLFSSITRFRLFDEHLLLSLFGRPSFSRFSRVQRLYCIASMMSLSFLASAMFFKADDTVHIHGVTIGPMKVTYKQVYVGLMTSVMTFPVGFLMGFIFRNRRYKQNPKDLLNGGNITKDNAKLPWFFVFIGYGIAGSTLASGSFFTTLYSIQWGSETSIDWMLSILFGTTNGIMFFDPFKVLFLSLIVALVFKGFARKEIEVMAPFYVDDSQLGIGLSTNVPFYNKWPGDNKETGSLAEMNRRLGLDQKLSKLFQGILLELLFVALLSIMCSHFVITNAYLQNNQLIKQLQPSKKINVTIDIWDWIFYKYLPNIYPRKRYNGGFMSPEERKFTSDAVSYRMGPIRLRQIRTAGICDISDIMENSVKQCSPDLSFDTEEKGNFCPDWTTYTDNCFESGFNYMSSDETGTFTKLGEYDKYGGGGYVLDLNPFNSDVYYDILKLNRTNWIDKQTRFLSIENVILNVNTKLFSLVTFMVEIPTTGGYYLRSDVLTSNLYPYINSWDYVVLAGQILFVLLTFIRTVFFTYTAWKLKSKCFRSITCWGTMLSILLSYAAVACYIARIDRTIVIVEDIFNSAGTFVSFELVQLMDDINKGCIGVVLFIAILNLLSSLNFNYYLYMMKTSIGLAKVDILSFALLVAIILAAFSSFTYIVMGATSYQFRDFFNTFGTLFRMMLAMVTFRDAEMAANAQSNVIFSFFIFIMTLLMVNVFICILNDAFATVKSSWNTNKDIEPFDEELNEHFWWKVGQTFTFCSSSSDAASKYKSGNKRY</sequence>
<feature type="transmembrane region" description="Helical" evidence="10">
    <location>
        <begin position="1365"/>
        <end position="1386"/>
    </location>
</feature>
<dbReference type="OrthoDB" id="6077291at2759"/>
<evidence type="ECO:0000256" key="8">
    <source>
        <dbReference type="PIRSR" id="PIRSR603915-2"/>
    </source>
</evidence>
<feature type="transmembrane region" description="Helical" evidence="10">
    <location>
        <begin position="1398"/>
        <end position="1420"/>
    </location>
</feature>
<keyword evidence="7" id="KW-0325">Glycoprotein</keyword>
<feature type="transmembrane region" description="Helical" evidence="10">
    <location>
        <begin position="1273"/>
        <end position="1298"/>
    </location>
</feature>
<dbReference type="SUPFAM" id="SSF49723">
    <property type="entry name" value="Lipase/lipooxygenase domain (PLAT/LH2 domain)"/>
    <property type="match status" value="1"/>
</dbReference>
<evidence type="ECO:0000256" key="5">
    <source>
        <dbReference type="ARBA" id="ARBA00022989"/>
    </source>
</evidence>
<dbReference type="InterPro" id="IPR001024">
    <property type="entry name" value="PLAT/LH2_dom"/>
</dbReference>
<feature type="transmembrane region" description="Helical" evidence="10">
    <location>
        <begin position="1310"/>
        <end position="1330"/>
    </location>
</feature>